<keyword evidence="3" id="KW-0325">Glycoprotein</keyword>
<dbReference type="GO" id="GO:0005975">
    <property type="term" value="P:carbohydrate metabolic process"/>
    <property type="evidence" value="ECO:0007669"/>
    <property type="project" value="InterPro"/>
</dbReference>
<keyword evidence="3" id="KW-0333">Golgi apparatus</keyword>
<accession>A0A6P7SDV8</accession>
<evidence type="ECO:0000256" key="3">
    <source>
        <dbReference type="RuleBase" id="RU363129"/>
    </source>
</evidence>
<evidence type="ECO:0000256" key="2">
    <source>
        <dbReference type="ARBA" id="ARBA00022679"/>
    </source>
</evidence>
<comment type="similarity">
    <text evidence="3">Belongs to the glycosyltransferase 11 family.</text>
</comment>
<keyword evidence="2 3" id="KW-0808">Transferase</keyword>
<keyword evidence="3" id="KW-0812">Transmembrane</keyword>
<name>A0A6P7SDV8_9MOLL</name>
<reference evidence="5" key="1">
    <citation type="submission" date="2025-08" db="UniProtKB">
        <authorList>
            <consortium name="RefSeq"/>
        </authorList>
    </citation>
    <scope>IDENTIFICATION</scope>
</reference>
<dbReference type="AlphaFoldDB" id="A0A6P7SDV8"/>
<gene>
    <name evidence="5" type="primary">LOC115211963</name>
</gene>
<keyword evidence="3" id="KW-0735">Signal-anchor</keyword>
<evidence type="ECO:0000313" key="4">
    <source>
        <dbReference type="Proteomes" id="UP000515154"/>
    </source>
</evidence>
<keyword evidence="1 3" id="KW-0328">Glycosyltransferase</keyword>
<dbReference type="Pfam" id="PF01531">
    <property type="entry name" value="Glyco_transf_11"/>
    <property type="match status" value="1"/>
</dbReference>
<dbReference type="EC" id="2.4.1.-" evidence="3"/>
<dbReference type="InterPro" id="IPR002516">
    <property type="entry name" value="Glyco_trans_11"/>
</dbReference>
<feature type="transmembrane region" description="Helical" evidence="3">
    <location>
        <begin position="12"/>
        <end position="29"/>
    </location>
</feature>
<keyword evidence="4" id="KW-1185">Reference proteome</keyword>
<organism evidence="4 5">
    <name type="scientific">Octopus sinensis</name>
    <name type="common">East Asian common octopus</name>
    <dbReference type="NCBI Taxonomy" id="2607531"/>
    <lineage>
        <taxon>Eukaryota</taxon>
        <taxon>Metazoa</taxon>
        <taxon>Spiralia</taxon>
        <taxon>Lophotrochozoa</taxon>
        <taxon>Mollusca</taxon>
        <taxon>Cephalopoda</taxon>
        <taxon>Coleoidea</taxon>
        <taxon>Octopodiformes</taxon>
        <taxon>Octopoda</taxon>
        <taxon>Incirrata</taxon>
        <taxon>Octopodidae</taxon>
        <taxon>Octopus</taxon>
    </lineage>
</organism>
<keyword evidence="3" id="KW-1133">Transmembrane helix</keyword>
<dbReference type="PANTHER" id="PTHR11927:SF9">
    <property type="entry name" value="L-FUCOSYLTRANSFERASE"/>
    <property type="match status" value="1"/>
</dbReference>
<evidence type="ECO:0000313" key="5">
    <source>
        <dbReference type="RefSeq" id="XP_029636589.1"/>
    </source>
</evidence>
<dbReference type="RefSeq" id="XP_029636589.1">
    <property type="nucleotide sequence ID" value="XM_029780729.2"/>
</dbReference>
<comment type="pathway">
    <text evidence="3">Protein modification; protein glycosylation.</text>
</comment>
<comment type="subcellular location">
    <subcellularLocation>
        <location evidence="3">Golgi apparatus</location>
        <location evidence="3">Golgi stack membrane</location>
        <topology evidence="3">Single-pass type II membrane protein</topology>
    </subcellularLocation>
</comment>
<proteinExistence type="inferred from homology"/>
<dbReference type="GO" id="GO:0008107">
    <property type="term" value="F:galactoside 2-alpha-L-fucosyltransferase activity"/>
    <property type="evidence" value="ECO:0007669"/>
    <property type="project" value="InterPro"/>
</dbReference>
<protein>
    <recommendedName>
        <fullName evidence="3">L-Fucosyltransferase</fullName>
        <ecNumber evidence="3">2.4.1.-</ecNumber>
    </recommendedName>
</protein>
<dbReference type="GO" id="GO:0032580">
    <property type="term" value="C:Golgi cisterna membrane"/>
    <property type="evidence" value="ECO:0007669"/>
    <property type="project" value="UniProtKB-SubCell"/>
</dbReference>
<sequence>MTRSTISKCKYGYVFLCTFLFASIFLMYLQKEQYPFQILQMLKPILNNVENSTRLNTTISKTPLTHLMTTTSKTPSSSLKAILSKTPSTRLTNTSLEKWRGRLKYLCVSLIGRLGNQMFIFASGLGIANINNMSMVVQEGIEHLQSVFDIHNTEKNKKLCKNAKAKYHRKASAFDPRLFNISNIDTVHVGHYLQSYKYFEHIYDEIRSQFTFKKEIKDKADKILKNIVEKHRKVNNASLNWTLVGIHVRRGDMVNHNYGYTVATKEYFVKAKQWFQSHYTNVIFVVASNGLQWCKDNISDNSTYFINGNSAGEDMAILSSCEHLISSVGSYSWWSGFLCRGNVTYYFPPARENSGLRKAYSADYMDYFQPKWIRL</sequence>
<dbReference type="Proteomes" id="UP000515154">
    <property type="component" value="Linkage group LG5"/>
</dbReference>
<dbReference type="KEGG" id="osn:115211963"/>
<evidence type="ECO:0000256" key="1">
    <source>
        <dbReference type="ARBA" id="ARBA00022676"/>
    </source>
</evidence>
<keyword evidence="3" id="KW-0472">Membrane</keyword>
<dbReference type="CDD" id="cd11301">
    <property type="entry name" value="Fut1_Fut2_like"/>
    <property type="match status" value="1"/>
</dbReference>
<dbReference type="UniPathway" id="UPA00378"/>
<dbReference type="PANTHER" id="PTHR11927">
    <property type="entry name" value="GALACTOSIDE 2-L-FUCOSYLTRANSFERASE"/>
    <property type="match status" value="1"/>
</dbReference>